<dbReference type="Pfam" id="PF07715">
    <property type="entry name" value="Plug"/>
    <property type="match status" value="1"/>
</dbReference>
<comment type="similarity">
    <text evidence="7">Belongs to the TonB-dependent receptor family.</text>
</comment>
<protein>
    <submittedName>
        <fullName evidence="9">TonB-dependent receptor-like protein</fullName>
    </submittedName>
</protein>
<feature type="domain" description="TonB-dependent receptor plug" evidence="8">
    <location>
        <begin position="30"/>
        <end position="127"/>
    </location>
</feature>
<dbReference type="InterPro" id="IPR037066">
    <property type="entry name" value="Plug_dom_sf"/>
</dbReference>
<keyword evidence="2 7" id="KW-0813">Transport</keyword>
<evidence type="ECO:0000256" key="3">
    <source>
        <dbReference type="ARBA" id="ARBA00022452"/>
    </source>
</evidence>
<evidence type="ECO:0000313" key="9">
    <source>
        <dbReference type="EMBL" id="PWK72537.1"/>
    </source>
</evidence>
<comment type="subcellular location">
    <subcellularLocation>
        <location evidence="1 7">Cell outer membrane</location>
        <topology evidence="1 7">Multi-pass membrane protein</topology>
    </subcellularLocation>
</comment>
<evidence type="ECO:0000256" key="6">
    <source>
        <dbReference type="ARBA" id="ARBA00023237"/>
    </source>
</evidence>
<keyword evidence="6 7" id="KW-0998">Cell outer membrane</keyword>
<comment type="caution">
    <text evidence="9">The sequence shown here is derived from an EMBL/GenBank/DDBJ whole genome shotgun (WGS) entry which is preliminary data.</text>
</comment>
<accession>A0A316H095</accession>
<reference evidence="9 10" key="1">
    <citation type="submission" date="2018-05" db="EMBL/GenBank/DDBJ databases">
        <title>Genomic Encyclopedia of Archaeal and Bacterial Type Strains, Phase II (KMG-II): from individual species to whole genera.</title>
        <authorList>
            <person name="Goeker M."/>
        </authorList>
    </citation>
    <scope>NUCLEOTIDE SEQUENCE [LARGE SCALE GENOMIC DNA]</scope>
    <source>
        <strain evidence="9 10">DSM 19975</strain>
    </source>
</reference>
<organism evidence="9 10">
    <name type="scientific">Mucilaginibacter oryzae</name>
    <dbReference type="NCBI Taxonomy" id="468058"/>
    <lineage>
        <taxon>Bacteria</taxon>
        <taxon>Pseudomonadati</taxon>
        <taxon>Bacteroidota</taxon>
        <taxon>Sphingobacteriia</taxon>
        <taxon>Sphingobacteriales</taxon>
        <taxon>Sphingobacteriaceae</taxon>
        <taxon>Mucilaginibacter</taxon>
    </lineage>
</organism>
<dbReference type="InterPro" id="IPR012910">
    <property type="entry name" value="Plug_dom"/>
</dbReference>
<dbReference type="Gene3D" id="2.40.170.20">
    <property type="entry name" value="TonB-dependent receptor, beta-barrel domain"/>
    <property type="match status" value="1"/>
</dbReference>
<evidence type="ECO:0000313" key="10">
    <source>
        <dbReference type="Proteomes" id="UP000245678"/>
    </source>
</evidence>
<dbReference type="GO" id="GO:0009279">
    <property type="term" value="C:cell outer membrane"/>
    <property type="evidence" value="ECO:0007669"/>
    <property type="project" value="UniProtKB-SubCell"/>
</dbReference>
<keyword evidence="10" id="KW-1185">Reference proteome</keyword>
<keyword evidence="4 7" id="KW-0812">Transmembrane</keyword>
<dbReference type="InterPro" id="IPR039426">
    <property type="entry name" value="TonB-dep_rcpt-like"/>
</dbReference>
<dbReference type="PROSITE" id="PS52016">
    <property type="entry name" value="TONB_DEPENDENT_REC_3"/>
    <property type="match status" value="1"/>
</dbReference>
<evidence type="ECO:0000256" key="2">
    <source>
        <dbReference type="ARBA" id="ARBA00022448"/>
    </source>
</evidence>
<dbReference type="AlphaFoldDB" id="A0A316H095"/>
<gene>
    <name evidence="9" type="ORF">LX99_04395</name>
</gene>
<name>A0A316H095_9SPHI</name>
<evidence type="ECO:0000256" key="7">
    <source>
        <dbReference type="PROSITE-ProRule" id="PRU01360"/>
    </source>
</evidence>
<evidence type="ECO:0000256" key="4">
    <source>
        <dbReference type="ARBA" id="ARBA00022692"/>
    </source>
</evidence>
<keyword evidence="3 7" id="KW-1134">Transmembrane beta strand</keyword>
<dbReference type="Gene3D" id="2.170.130.10">
    <property type="entry name" value="TonB-dependent receptor, plug domain"/>
    <property type="match status" value="1"/>
</dbReference>
<dbReference type="RefSeq" id="WP_170122764.1">
    <property type="nucleotide sequence ID" value="NZ_QGHA01000012.1"/>
</dbReference>
<dbReference type="InterPro" id="IPR036942">
    <property type="entry name" value="Beta-barrel_TonB_sf"/>
</dbReference>
<dbReference type="EMBL" id="QGHA01000012">
    <property type="protein sequence ID" value="PWK72537.1"/>
    <property type="molecule type" value="Genomic_DNA"/>
</dbReference>
<sequence length="793" mass="87260">MFLFVATYGAAMSVSAQEKVVVDSVVSANRAGVENILQGNVAGLRVKSWSGTPGTQSILNLRGLSLDPTDKSTMPLILINGVPMIASPSDVTGINPLSYYTTDQIERIEVIKDIDRLAAFGVQAPNGAINIIMKEGKSGAIHISANAYAGANFQQNMDSKADAFYNFNTGARRQVYGNGGIVDEQNLMVDGNGDYGSYLFGLSNYQDKGYIKGTSSGRQSLFLNAKYNITKGFSAQFYNNFALANRDGRYAGEYSRDLTLPVTGDEGFVMDKKRNVDLISSMKLAYQFNPSFKISSVASISYDASSRDYYIPSNLLDGNIHAFSATIKRQLVALNTSLNYLHRFNDYLNLDMTIGNEIRGNDDRITSVDGQRSLESGGSDFVKVVTGYNANQTYAYSDHEMEKIVSFYGIWKWNYKKDLDVNMVLRTDGSSFYQNKWALYPALGVHYDLNNALNFPVKANIAYGKTGILSKPEVYRGQIGAYGDYYGNTQLGVGLLYPAFQDAKSVSVYQLDAGLTFNILPSLLDISVNYFNKIYKNFTYQRYLSNISGMDYQYETGGSLGLAGVEFSLDGRWFNNRDFGWSTSFNIASYKNKVRSLPSDIQSTSLAYLGALSNGDAVTSITAYQGGQSKIIGNSEAKAFGGISNTFRYKKLSASFTASYAWGADVATESFTSTYYADLVGNSFPIKNAETPYYFTTTDATGRVTYQGMRTIENASFIRLNKAAITYHFGPILKRLASINDLQLFLRGDNLFTLTNYSGVNPEENITGIRKRDLSLTGTPLPSSLVLGLKLVL</sequence>
<dbReference type="Proteomes" id="UP000245678">
    <property type="component" value="Unassembled WGS sequence"/>
</dbReference>
<evidence type="ECO:0000256" key="5">
    <source>
        <dbReference type="ARBA" id="ARBA00023136"/>
    </source>
</evidence>
<evidence type="ECO:0000256" key="1">
    <source>
        <dbReference type="ARBA" id="ARBA00004571"/>
    </source>
</evidence>
<dbReference type="SUPFAM" id="SSF56935">
    <property type="entry name" value="Porins"/>
    <property type="match status" value="1"/>
</dbReference>
<evidence type="ECO:0000259" key="8">
    <source>
        <dbReference type="Pfam" id="PF07715"/>
    </source>
</evidence>
<keyword evidence="9" id="KW-0675">Receptor</keyword>
<keyword evidence="5 7" id="KW-0472">Membrane</keyword>
<proteinExistence type="inferred from homology"/>